<comment type="caution">
    <text evidence="2">The sequence shown here is derived from an EMBL/GenBank/DDBJ whole genome shotgun (WGS) entry which is preliminary data.</text>
</comment>
<keyword evidence="3" id="KW-1185">Reference proteome</keyword>
<reference evidence="2" key="1">
    <citation type="submission" date="2022-03" db="EMBL/GenBank/DDBJ databases">
        <title>A functionally conserved STORR gene fusion in Papaver species that diverged 16.8 million years ago.</title>
        <authorList>
            <person name="Catania T."/>
        </authorList>
    </citation>
    <scope>NUCLEOTIDE SEQUENCE</scope>
    <source>
        <strain evidence="2">S-191538</strain>
    </source>
</reference>
<accession>A0AA42AX69</accession>
<feature type="domain" description="Bifunctional inhibitor/plant lipid transfer protein/seed storage helical" evidence="1">
    <location>
        <begin position="6"/>
        <end position="88"/>
    </location>
</feature>
<dbReference type="AlphaFoldDB" id="A0AA42AX69"/>
<dbReference type="SUPFAM" id="SSF47699">
    <property type="entry name" value="Bifunctional inhibitor/lipid-transfer protein/seed storage 2S albumin"/>
    <property type="match status" value="1"/>
</dbReference>
<sequence length="90" mass="9330">MAKEMCPVDGIKLGSCVDVLGGILGIVSGGSPKEKCCPLLEGIADLDAALCLCTTIKAKLLNINIVLPIALQVLIQDCGKHPPPEFTCPT</sequence>
<evidence type="ECO:0000313" key="3">
    <source>
        <dbReference type="Proteomes" id="UP001177140"/>
    </source>
</evidence>
<dbReference type="Gene3D" id="1.10.110.10">
    <property type="entry name" value="Plant lipid-transfer and hydrophobic proteins"/>
    <property type="match status" value="1"/>
</dbReference>
<dbReference type="InterPro" id="IPR036312">
    <property type="entry name" value="Bifun_inhib/LTP/seed_sf"/>
</dbReference>
<dbReference type="SMART" id="SM00499">
    <property type="entry name" value="AAI"/>
    <property type="match status" value="1"/>
</dbReference>
<dbReference type="EMBL" id="JAJJMA010242691">
    <property type="protein sequence ID" value="MCL7043095.1"/>
    <property type="molecule type" value="Genomic_DNA"/>
</dbReference>
<dbReference type="Proteomes" id="UP001177140">
    <property type="component" value="Unassembled WGS sequence"/>
</dbReference>
<evidence type="ECO:0000313" key="2">
    <source>
        <dbReference type="EMBL" id="MCL7043095.1"/>
    </source>
</evidence>
<name>A0AA42AX69_PAPNU</name>
<proteinExistence type="predicted"/>
<dbReference type="InterPro" id="IPR016140">
    <property type="entry name" value="Bifunc_inhib/LTP/seed_store"/>
</dbReference>
<dbReference type="Pfam" id="PF14547">
    <property type="entry name" value="Hydrophob_seed"/>
    <property type="match status" value="1"/>
</dbReference>
<evidence type="ECO:0000259" key="1">
    <source>
        <dbReference type="SMART" id="SM00499"/>
    </source>
</evidence>
<dbReference type="InterPro" id="IPR027923">
    <property type="entry name" value="Hydrophob_seed_dom"/>
</dbReference>
<dbReference type="InterPro" id="IPR051636">
    <property type="entry name" value="Plant_LTP/defense-related"/>
</dbReference>
<dbReference type="CDD" id="cd01958">
    <property type="entry name" value="HPS_like"/>
    <property type="match status" value="1"/>
</dbReference>
<protein>
    <recommendedName>
        <fullName evidence="1">Bifunctional inhibitor/plant lipid transfer protein/seed storage helical domain-containing protein</fullName>
    </recommendedName>
</protein>
<dbReference type="PANTHER" id="PTHR31731">
    <property type="match status" value="1"/>
</dbReference>
<gene>
    <name evidence="2" type="ORF">MKW94_019100</name>
</gene>
<organism evidence="2 3">
    <name type="scientific">Papaver nudicaule</name>
    <name type="common">Iceland poppy</name>
    <dbReference type="NCBI Taxonomy" id="74823"/>
    <lineage>
        <taxon>Eukaryota</taxon>
        <taxon>Viridiplantae</taxon>
        <taxon>Streptophyta</taxon>
        <taxon>Embryophyta</taxon>
        <taxon>Tracheophyta</taxon>
        <taxon>Spermatophyta</taxon>
        <taxon>Magnoliopsida</taxon>
        <taxon>Ranunculales</taxon>
        <taxon>Papaveraceae</taxon>
        <taxon>Papaveroideae</taxon>
        <taxon>Papaver</taxon>
    </lineage>
</organism>